<dbReference type="GO" id="GO:0055085">
    <property type="term" value="P:transmembrane transport"/>
    <property type="evidence" value="ECO:0007669"/>
    <property type="project" value="UniProtKB-ARBA"/>
</dbReference>
<proteinExistence type="inferred from homology"/>
<dbReference type="CDD" id="cd03257">
    <property type="entry name" value="ABC_NikE_OppD_transporters"/>
    <property type="match status" value="2"/>
</dbReference>
<evidence type="ECO:0000256" key="4">
    <source>
        <dbReference type="ARBA" id="ARBA00022741"/>
    </source>
</evidence>
<dbReference type="PROSITE" id="PS50893">
    <property type="entry name" value="ABC_TRANSPORTER_2"/>
    <property type="match status" value="2"/>
</dbReference>
<name>A0A6N1VIE1_9HYPH</name>
<keyword evidence="4" id="KW-0547">Nucleotide-binding</keyword>
<dbReference type="InterPro" id="IPR027417">
    <property type="entry name" value="P-loop_NTPase"/>
</dbReference>
<sequence>MNEGTAPLLAMENVSIEFETAAGTFSAVRDFNLTLHRGRKLAIVGESGSGKSTVAASINGLLAENGRVASGRILFDNRDISVLGEADLRELRGAQIGRVPQDPMTNLNPLKRIGDQLCEALEVHGRMRGKAARDAALELMAMIGLHDPERCFRQYPHEMSGGMRQRVLIAIGLACGPQLLIADEPTSALDVTVQKVILDELDRMTGKLGTALILVTHDLLMAAERADEILVMYRGDVVESGPAAEILGRPGHEYTKRLLEAAPTLRSEKLAPGLPARAGGNSETAPGRDLVEFINVRKVYSGRRKWFGKGKPFVAVKNSSFTIPRGQTVAVVGESGSGKSTTARLLLKLEEPTSGDIIFDGAQINHLSTGQLKDFRKRVQPVFQNPYGSLDMRYTVRESIEEPLLLHGYGDAVDRRTRVDELLEQVALPLSVAEKRPDQISGGQSQRVAIARALALSPELVVLDEAVSALDVLVQAQILELLCQLQVDLGLSYLFISHDLAVVRMISHQVHVMQAGEIVESGTPDEIFNCPKSTYTRQLIASIPGGTWQH</sequence>
<organism evidence="7 8">
    <name type="scientific">Oricola thermophila</name>
    <dbReference type="NCBI Taxonomy" id="2742145"/>
    <lineage>
        <taxon>Bacteria</taxon>
        <taxon>Pseudomonadati</taxon>
        <taxon>Pseudomonadota</taxon>
        <taxon>Alphaproteobacteria</taxon>
        <taxon>Hyphomicrobiales</taxon>
        <taxon>Ahrensiaceae</taxon>
        <taxon>Oricola</taxon>
    </lineage>
</organism>
<dbReference type="InterPro" id="IPR003593">
    <property type="entry name" value="AAA+_ATPase"/>
</dbReference>
<dbReference type="EMBL" id="CP054836">
    <property type="protein sequence ID" value="QKV19122.1"/>
    <property type="molecule type" value="Genomic_DNA"/>
</dbReference>
<evidence type="ECO:0000256" key="2">
    <source>
        <dbReference type="ARBA" id="ARBA00005417"/>
    </source>
</evidence>
<evidence type="ECO:0000256" key="1">
    <source>
        <dbReference type="ARBA" id="ARBA00004417"/>
    </source>
</evidence>
<dbReference type="InterPro" id="IPR050319">
    <property type="entry name" value="ABC_transp_ATP-bind"/>
</dbReference>
<dbReference type="Pfam" id="PF08352">
    <property type="entry name" value="oligo_HPY"/>
    <property type="match status" value="2"/>
</dbReference>
<dbReference type="GO" id="GO:0015833">
    <property type="term" value="P:peptide transport"/>
    <property type="evidence" value="ECO:0007669"/>
    <property type="project" value="InterPro"/>
</dbReference>
<dbReference type="PROSITE" id="PS00211">
    <property type="entry name" value="ABC_TRANSPORTER_1"/>
    <property type="match status" value="2"/>
</dbReference>
<feature type="domain" description="ABC transporter" evidence="6">
    <location>
        <begin position="291"/>
        <end position="540"/>
    </location>
</feature>
<dbReference type="InterPro" id="IPR017871">
    <property type="entry name" value="ABC_transporter-like_CS"/>
</dbReference>
<reference evidence="7 8" key="1">
    <citation type="submission" date="2020-06" db="EMBL/GenBank/DDBJ databases">
        <title>Oricola thermophila sp. nov. isolated from a tidal sediments.</title>
        <authorList>
            <person name="Kwon K.K."/>
            <person name="Yang S.-H."/>
            <person name="Park M.-J."/>
        </authorList>
    </citation>
    <scope>NUCLEOTIDE SEQUENCE [LARGE SCALE GENOMIC DNA]</scope>
    <source>
        <strain evidence="7 8">MEBiC13590</strain>
    </source>
</reference>
<gene>
    <name evidence="7" type="ORF">HTY61_11980</name>
</gene>
<dbReference type="SUPFAM" id="SSF52540">
    <property type="entry name" value="P-loop containing nucleoside triphosphate hydrolases"/>
    <property type="match status" value="2"/>
</dbReference>
<dbReference type="GO" id="GO:0005886">
    <property type="term" value="C:plasma membrane"/>
    <property type="evidence" value="ECO:0007669"/>
    <property type="project" value="UniProtKB-SubCell"/>
</dbReference>
<keyword evidence="3" id="KW-0813">Transport</keyword>
<dbReference type="GO" id="GO:0016887">
    <property type="term" value="F:ATP hydrolysis activity"/>
    <property type="evidence" value="ECO:0007669"/>
    <property type="project" value="InterPro"/>
</dbReference>
<accession>A0A6N1VIE1</accession>
<comment type="subcellular location">
    <subcellularLocation>
        <location evidence="1">Cell inner membrane</location>
        <topology evidence="1">Peripheral membrane protein</topology>
    </subcellularLocation>
</comment>
<comment type="similarity">
    <text evidence="2">Belongs to the ABC transporter superfamily.</text>
</comment>
<dbReference type="GO" id="GO:0005524">
    <property type="term" value="F:ATP binding"/>
    <property type="evidence" value="ECO:0007669"/>
    <property type="project" value="UniProtKB-KW"/>
</dbReference>
<dbReference type="KEGG" id="orm:HTY61_11980"/>
<protein>
    <submittedName>
        <fullName evidence="7">ABC transporter ATP-binding protein</fullName>
    </submittedName>
</protein>
<dbReference type="InterPro" id="IPR003439">
    <property type="entry name" value="ABC_transporter-like_ATP-bd"/>
</dbReference>
<dbReference type="InterPro" id="IPR013563">
    <property type="entry name" value="Oligopep_ABC_C"/>
</dbReference>
<evidence type="ECO:0000256" key="5">
    <source>
        <dbReference type="ARBA" id="ARBA00022840"/>
    </source>
</evidence>
<evidence type="ECO:0000259" key="6">
    <source>
        <dbReference type="PROSITE" id="PS50893"/>
    </source>
</evidence>
<dbReference type="NCBIfam" id="NF008453">
    <property type="entry name" value="PRK11308.1"/>
    <property type="match status" value="2"/>
</dbReference>
<dbReference type="Proteomes" id="UP000509367">
    <property type="component" value="Chromosome"/>
</dbReference>
<dbReference type="Pfam" id="PF00005">
    <property type="entry name" value="ABC_tran"/>
    <property type="match status" value="2"/>
</dbReference>
<evidence type="ECO:0000313" key="8">
    <source>
        <dbReference type="Proteomes" id="UP000509367"/>
    </source>
</evidence>
<dbReference type="RefSeq" id="WP_175277014.1">
    <property type="nucleotide sequence ID" value="NZ_CP054836.1"/>
</dbReference>
<keyword evidence="8" id="KW-1185">Reference proteome</keyword>
<feature type="domain" description="ABC transporter" evidence="6">
    <location>
        <begin position="9"/>
        <end position="259"/>
    </location>
</feature>
<dbReference type="SMART" id="SM00382">
    <property type="entry name" value="AAA"/>
    <property type="match status" value="2"/>
</dbReference>
<evidence type="ECO:0000256" key="3">
    <source>
        <dbReference type="ARBA" id="ARBA00022448"/>
    </source>
</evidence>
<dbReference type="PANTHER" id="PTHR43776">
    <property type="entry name" value="TRANSPORT ATP-BINDING PROTEIN"/>
    <property type="match status" value="1"/>
</dbReference>
<dbReference type="AlphaFoldDB" id="A0A6N1VIE1"/>
<evidence type="ECO:0000313" key="7">
    <source>
        <dbReference type="EMBL" id="QKV19122.1"/>
    </source>
</evidence>
<dbReference type="Gene3D" id="3.40.50.300">
    <property type="entry name" value="P-loop containing nucleotide triphosphate hydrolases"/>
    <property type="match status" value="2"/>
</dbReference>
<dbReference type="FunFam" id="3.40.50.300:FF:000016">
    <property type="entry name" value="Oligopeptide ABC transporter ATP-binding component"/>
    <property type="match status" value="1"/>
</dbReference>
<dbReference type="NCBIfam" id="NF007739">
    <property type="entry name" value="PRK10419.1"/>
    <property type="match status" value="2"/>
</dbReference>
<keyword evidence="5 7" id="KW-0067">ATP-binding</keyword>